<keyword evidence="2" id="KW-0813">Transport</keyword>
<dbReference type="PANTHER" id="PTHR30043:SF1">
    <property type="entry name" value="ABC TRANSPORT SYSTEM PERMEASE PROTEIN P69"/>
    <property type="match status" value="1"/>
</dbReference>
<keyword evidence="5 7" id="KW-1133">Transmembrane helix</keyword>
<gene>
    <name evidence="8" type="ORF">NCTC13032_00461</name>
</gene>
<feature type="transmembrane region" description="Helical" evidence="7">
    <location>
        <begin position="12"/>
        <end position="30"/>
    </location>
</feature>
<name>A0A4U9HFY0_9ENTR</name>
<keyword evidence="3" id="KW-1003">Cell membrane</keyword>
<dbReference type="SUPFAM" id="SSF161098">
    <property type="entry name" value="MetI-like"/>
    <property type="match status" value="1"/>
</dbReference>
<dbReference type="AlphaFoldDB" id="A0A4U9HFY0"/>
<dbReference type="Proteomes" id="UP000310719">
    <property type="component" value="Chromosome"/>
</dbReference>
<evidence type="ECO:0000256" key="1">
    <source>
        <dbReference type="ARBA" id="ARBA00004651"/>
    </source>
</evidence>
<protein>
    <submittedName>
        <fullName evidence="8">ABC-type phosphate/phosphonate transport system, permease component</fullName>
    </submittedName>
</protein>
<sequence>MQTITVPPPKRSWFSLISWAILLAVLVISWKGAEMAPLTLIQDSGNMATFAADFFPPDFSQWQDYLGEMAITLQIAVWGTALAVVLSIPLA</sequence>
<evidence type="ECO:0000256" key="2">
    <source>
        <dbReference type="ARBA" id="ARBA00022448"/>
    </source>
</evidence>
<evidence type="ECO:0000256" key="4">
    <source>
        <dbReference type="ARBA" id="ARBA00022692"/>
    </source>
</evidence>
<dbReference type="PANTHER" id="PTHR30043">
    <property type="entry name" value="PHOSPHONATES TRANSPORT SYSTEM PERMEASE PROTEIN"/>
    <property type="match status" value="1"/>
</dbReference>
<organism evidence="8 9">
    <name type="scientific">Leclercia adecarboxylata</name>
    <dbReference type="NCBI Taxonomy" id="83655"/>
    <lineage>
        <taxon>Bacteria</taxon>
        <taxon>Pseudomonadati</taxon>
        <taxon>Pseudomonadota</taxon>
        <taxon>Gammaproteobacteria</taxon>
        <taxon>Enterobacterales</taxon>
        <taxon>Enterobacteriaceae</taxon>
        <taxon>Leclercia</taxon>
    </lineage>
</organism>
<proteinExistence type="predicted"/>
<keyword evidence="4 7" id="KW-0812">Transmembrane</keyword>
<evidence type="ECO:0000256" key="5">
    <source>
        <dbReference type="ARBA" id="ARBA00022989"/>
    </source>
</evidence>
<accession>A0A4U9HFY0</accession>
<evidence type="ECO:0000256" key="6">
    <source>
        <dbReference type="ARBA" id="ARBA00023136"/>
    </source>
</evidence>
<keyword evidence="6 7" id="KW-0472">Membrane</keyword>
<evidence type="ECO:0000313" key="9">
    <source>
        <dbReference type="Proteomes" id="UP000310719"/>
    </source>
</evidence>
<evidence type="ECO:0000256" key="7">
    <source>
        <dbReference type="SAM" id="Phobius"/>
    </source>
</evidence>
<dbReference type="InterPro" id="IPR035906">
    <property type="entry name" value="MetI-like_sf"/>
</dbReference>
<dbReference type="EMBL" id="LR590464">
    <property type="protein sequence ID" value="VTP62654.1"/>
    <property type="molecule type" value="Genomic_DNA"/>
</dbReference>
<comment type="subcellular location">
    <subcellularLocation>
        <location evidence="1">Cell membrane</location>
        <topology evidence="1">Multi-pass membrane protein</topology>
    </subcellularLocation>
</comment>
<feature type="transmembrane region" description="Helical" evidence="7">
    <location>
        <begin position="69"/>
        <end position="90"/>
    </location>
</feature>
<evidence type="ECO:0000256" key="3">
    <source>
        <dbReference type="ARBA" id="ARBA00022475"/>
    </source>
</evidence>
<evidence type="ECO:0000313" key="8">
    <source>
        <dbReference type="EMBL" id="VTP62654.1"/>
    </source>
</evidence>
<dbReference type="GO" id="GO:0005886">
    <property type="term" value="C:plasma membrane"/>
    <property type="evidence" value="ECO:0007669"/>
    <property type="project" value="UniProtKB-SubCell"/>
</dbReference>
<reference evidence="8 9" key="1">
    <citation type="submission" date="2019-05" db="EMBL/GenBank/DDBJ databases">
        <authorList>
            <consortium name="Pathogen Informatics"/>
        </authorList>
    </citation>
    <scope>NUCLEOTIDE SEQUENCE [LARGE SCALE GENOMIC DNA]</scope>
    <source>
        <strain evidence="8 9">NCTC13032</strain>
    </source>
</reference>